<proteinExistence type="predicted"/>
<name>A0A8H3H655_9AGAM</name>
<dbReference type="Proteomes" id="UP000663831">
    <property type="component" value="Unassembled WGS sequence"/>
</dbReference>
<organism evidence="1 2">
    <name type="scientific">Rhizoctonia solani</name>
    <dbReference type="NCBI Taxonomy" id="456999"/>
    <lineage>
        <taxon>Eukaryota</taxon>
        <taxon>Fungi</taxon>
        <taxon>Dikarya</taxon>
        <taxon>Basidiomycota</taxon>
        <taxon>Agaricomycotina</taxon>
        <taxon>Agaricomycetes</taxon>
        <taxon>Cantharellales</taxon>
        <taxon>Ceratobasidiaceae</taxon>
        <taxon>Rhizoctonia</taxon>
    </lineage>
</organism>
<dbReference type="EMBL" id="CAJMWV010003773">
    <property type="protein sequence ID" value="CAE6487709.1"/>
    <property type="molecule type" value="Genomic_DNA"/>
</dbReference>
<gene>
    <name evidence="1" type="ORF">RDB_LOCUS105656</name>
</gene>
<reference evidence="1" key="1">
    <citation type="submission" date="2021-01" db="EMBL/GenBank/DDBJ databases">
        <authorList>
            <person name="Kaushik A."/>
        </authorList>
    </citation>
    <scope>NUCLEOTIDE SEQUENCE</scope>
    <source>
        <strain evidence="1">AG3-1AP</strain>
    </source>
</reference>
<accession>A0A8H3H655</accession>
<evidence type="ECO:0000313" key="2">
    <source>
        <dbReference type="Proteomes" id="UP000663831"/>
    </source>
</evidence>
<dbReference type="AlphaFoldDB" id="A0A8H3H655"/>
<comment type="caution">
    <text evidence="1">The sequence shown here is derived from an EMBL/GenBank/DDBJ whole genome shotgun (WGS) entry which is preliminary data.</text>
</comment>
<sequence>MELPSHWPSFARDLEDTIHGNPAPLLDKPSPTQLAIGMAMPILYPTPEYLTRRMVTRVNNTSKYSRGSTGLSDIDGGCQFWPVDGVKRLTSCLYAFTLRLILSLHGPIAPLGSANLIDNAHMSRLAIVNEPGHSVLFPSICLFKSSLAYFNNGTLLEDEMRCETERGVFDNPSASFSAMSLEEQMVMRTSAEIAEQLHDIHRGR</sequence>
<evidence type="ECO:0000313" key="1">
    <source>
        <dbReference type="EMBL" id="CAE6487709.1"/>
    </source>
</evidence>
<protein>
    <submittedName>
        <fullName evidence="1">Uncharacterized protein</fullName>
    </submittedName>
</protein>